<evidence type="ECO:0000256" key="5">
    <source>
        <dbReference type="ARBA" id="ARBA00023157"/>
    </source>
</evidence>
<dbReference type="InterPro" id="IPR002049">
    <property type="entry name" value="LE_dom"/>
</dbReference>
<dbReference type="FunFam" id="2.10.25.10:FF:000388">
    <property type="entry name" value="Laminin subunit alpha"/>
    <property type="match status" value="1"/>
</dbReference>
<feature type="transmembrane region" description="Helical" evidence="8">
    <location>
        <begin position="107"/>
        <end position="128"/>
    </location>
</feature>
<dbReference type="SUPFAM" id="SSF57196">
    <property type="entry name" value="EGF/Laminin"/>
    <property type="match status" value="2"/>
</dbReference>
<organism evidence="10 11">
    <name type="scientific">Rhamnusium bicolor</name>
    <dbReference type="NCBI Taxonomy" id="1586634"/>
    <lineage>
        <taxon>Eukaryota</taxon>
        <taxon>Metazoa</taxon>
        <taxon>Ecdysozoa</taxon>
        <taxon>Arthropoda</taxon>
        <taxon>Hexapoda</taxon>
        <taxon>Insecta</taxon>
        <taxon>Pterygota</taxon>
        <taxon>Neoptera</taxon>
        <taxon>Endopterygota</taxon>
        <taxon>Coleoptera</taxon>
        <taxon>Polyphaga</taxon>
        <taxon>Cucujiformia</taxon>
        <taxon>Chrysomeloidea</taxon>
        <taxon>Cerambycidae</taxon>
        <taxon>Lepturinae</taxon>
        <taxon>Rhagiini</taxon>
        <taxon>Rhamnusium</taxon>
    </lineage>
</organism>
<evidence type="ECO:0000313" key="10">
    <source>
        <dbReference type="EMBL" id="KAJ8933878.1"/>
    </source>
</evidence>
<keyword evidence="8" id="KW-1133">Transmembrane helix</keyword>
<comment type="subcellular location">
    <subcellularLocation>
        <location evidence="1">Secreted</location>
    </subcellularLocation>
</comment>
<feature type="domain" description="Laminin EGF-like" evidence="9">
    <location>
        <begin position="29"/>
        <end position="63"/>
    </location>
</feature>
<dbReference type="PROSITE" id="PS01248">
    <property type="entry name" value="EGF_LAM_1"/>
    <property type="match status" value="1"/>
</dbReference>
<dbReference type="Pfam" id="PF00053">
    <property type="entry name" value="EGF_laminin"/>
    <property type="match status" value="2"/>
</dbReference>
<keyword evidence="8" id="KW-0812">Transmembrane</keyword>
<evidence type="ECO:0000256" key="6">
    <source>
        <dbReference type="ARBA" id="ARBA00023180"/>
    </source>
</evidence>
<dbReference type="Gene3D" id="2.10.25.10">
    <property type="entry name" value="Laminin"/>
    <property type="match status" value="2"/>
</dbReference>
<evidence type="ECO:0000256" key="8">
    <source>
        <dbReference type="SAM" id="Phobius"/>
    </source>
</evidence>
<dbReference type="GO" id="GO:0005576">
    <property type="term" value="C:extracellular region"/>
    <property type="evidence" value="ECO:0007669"/>
    <property type="project" value="UniProtKB-SubCell"/>
</dbReference>
<evidence type="ECO:0000256" key="2">
    <source>
        <dbReference type="ARBA" id="ARBA00022525"/>
    </source>
</evidence>
<dbReference type="EMBL" id="JANEYF010003804">
    <property type="protein sequence ID" value="KAJ8933878.1"/>
    <property type="molecule type" value="Genomic_DNA"/>
</dbReference>
<accession>A0AAV8X5M6</accession>
<dbReference type="AlphaFoldDB" id="A0AAV8X5M6"/>
<name>A0AAV8X5M6_9CUCU</name>
<dbReference type="PANTHER" id="PTHR10574:SF406">
    <property type="entry name" value="LAMININ SUBUNIT ALPHA 5"/>
    <property type="match status" value="1"/>
</dbReference>
<keyword evidence="8" id="KW-0472">Membrane</keyword>
<dbReference type="SMART" id="SM00180">
    <property type="entry name" value="EGF_Lam"/>
    <property type="match status" value="2"/>
</dbReference>
<keyword evidence="2" id="KW-0964">Secreted</keyword>
<evidence type="ECO:0000256" key="3">
    <source>
        <dbReference type="ARBA" id="ARBA00022729"/>
    </source>
</evidence>
<evidence type="ECO:0000259" key="9">
    <source>
        <dbReference type="PROSITE" id="PS01248"/>
    </source>
</evidence>
<dbReference type="GO" id="GO:0048731">
    <property type="term" value="P:system development"/>
    <property type="evidence" value="ECO:0007669"/>
    <property type="project" value="UniProtKB-ARBA"/>
</dbReference>
<reference evidence="10" key="1">
    <citation type="journal article" date="2023" name="Insect Mol. Biol.">
        <title>Genome sequencing provides insights into the evolution of gene families encoding plant cell wall-degrading enzymes in longhorned beetles.</title>
        <authorList>
            <person name="Shin N.R."/>
            <person name="Okamura Y."/>
            <person name="Kirsch R."/>
            <person name="Pauchet Y."/>
        </authorList>
    </citation>
    <scope>NUCLEOTIDE SEQUENCE</scope>
    <source>
        <strain evidence="10">RBIC_L_NR</strain>
    </source>
</reference>
<dbReference type="InterPro" id="IPR050440">
    <property type="entry name" value="Laminin/Netrin_ECM"/>
</dbReference>
<keyword evidence="7" id="KW-0424">Laminin EGF-like domain</keyword>
<dbReference type="Proteomes" id="UP001162156">
    <property type="component" value="Unassembled WGS sequence"/>
</dbReference>
<evidence type="ECO:0000256" key="1">
    <source>
        <dbReference type="ARBA" id="ARBA00004613"/>
    </source>
</evidence>
<evidence type="ECO:0000313" key="11">
    <source>
        <dbReference type="Proteomes" id="UP001162156"/>
    </source>
</evidence>
<dbReference type="FunFam" id="2.10.25.10:FF:000090">
    <property type="entry name" value="laminin subunit alpha"/>
    <property type="match status" value="1"/>
</dbReference>
<dbReference type="CDD" id="cd00055">
    <property type="entry name" value="EGF_Lam"/>
    <property type="match status" value="2"/>
</dbReference>
<evidence type="ECO:0000256" key="4">
    <source>
        <dbReference type="ARBA" id="ARBA00022737"/>
    </source>
</evidence>
<keyword evidence="11" id="KW-1185">Reference proteome</keyword>
<proteinExistence type="predicted"/>
<gene>
    <name evidence="10" type="ORF">NQ314_013731</name>
</gene>
<keyword evidence="4" id="KW-0677">Repeat</keyword>
<keyword evidence="5" id="KW-1015">Disulfide bond</keyword>
<dbReference type="PANTHER" id="PTHR10574">
    <property type="entry name" value="NETRIN/LAMININ-RELATED"/>
    <property type="match status" value="1"/>
</dbReference>
<keyword evidence="6" id="KW-0325">Glycoprotein</keyword>
<dbReference type="GO" id="GO:0009887">
    <property type="term" value="P:animal organ morphogenesis"/>
    <property type="evidence" value="ECO:0007669"/>
    <property type="project" value="TreeGrafter"/>
</dbReference>
<dbReference type="GO" id="GO:0009888">
    <property type="term" value="P:tissue development"/>
    <property type="evidence" value="ECO:0007669"/>
    <property type="project" value="TreeGrafter"/>
</dbReference>
<sequence length="144" mass="15783">MSCEDCNCHPAGVVAGFAGCGSVPAGELCQCKERVQGRICNKCKPLYWNLNPTNPDGCEECNCNKTGVLGGIAVCDTDNGQCVCKPSVIARGCSECADGTYNLREDNLFGCIGTNVYYYNIILLLYYYSFINKNIKLMNNYIRN</sequence>
<comment type="caution">
    <text evidence="10">The sequence shown here is derived from an EMBL/GenBank/DDBJ whole genome shotgun (WGS) entry which is preliminary data.</text>
</comment>
<protein>
    <recommendedName>
        <fullName evidence="9">Laminin EGF-like domain-containing protein</fullName>
    </recommendedName>
</protein>
<keyword evidence="3" id="KW-0732">Signal</keyword>
<evidence type="ECO:0000256" key="7">
    <source>
        <dbReference type="ARBA" id="ARBA00023292"/>
    </source>
</evidence>